<reference evidence="10" key="1">
    <citation type="submission" date="2020-05" db="EMBL/GenBank/DDBJ databases">
        <authorList>
            <person name="Chiriac C."/>
            <person name="Salcher M."/>
            <person name="Ghai R."/>
            <person name="Kavagutti S V."/>
        </authorList>
    </citation>
    <scope>NUCLEOTIDE SEQUENCE</scope>
</reference>
<dbReference type="InterPro" id="IPR027417">
    <property type="entry name" value="P-loop_NTPase"/>
</dbReference>
<dbReference type="GO" id="GO:0006302">
    <property type="term" value="P:double-strand break repair"/>
    <property type="evidence" value="ECO:0007669"/>
    <property type="project" value="TreeGrafter"/>
</dbReference>
<evidence type="ECO:0000256" key="8">
    <source>
        <dbReference type="ARBA" id="ARBA00023125"/>
    </source>
</evidence>
<evidence type="ECO:0000256" key="2">
    <source>
        <dbReference type="ARBA" id="ARBA00008016"/>
    </source>
</evidence>
<dbReference type="Gene3D" id="1.20.1050.90">
    <property type="entry name" value="RecF/RecN/SMC, N-terminal domain"/>
    <property type="match status" value="1"/>
</dbReference>
<proteinExistence type="inferred from homology"/>
<name>A0A6J6CKP6_9ZZZZ</name>
<evidence type="ECO:0000256" key="6">
    <source>
        <dbReference type="ARBA" id="ARBA00022741"/>
    </source>
</evidence>
<keyword evidence="8" id="KW-0238">DNA-binding</keyword>
<dbReference type="InterPro" id="IPR001238">
    <property type="entry name" value="DNA-binding_RecF"/>
</dbReference>
<protein>
    <recommendedName>
        <fullName evidence="3">DNA replication and repair protein RecF</fullName>
    </recommendedName>
</protein>
<dbReference type="GO" id="GO:0005737">
    <property type="term" value="C:cytoplasm"/>
    <property type="evidence" value="ECO:0007669"/>
    <property type="project" value="UniProtKB-SubCell"/>
</dbReference>
<evidence type="ECO:0000256" key="5">
    <source>
        <dbReference type="ARBA" id="ARBA00022705"/>
    </source>
</evidence>
<keyword evidence="6" id="KW-0547">Nucleotide-binding</keyword>
<dbReference type="Gene3D" id="3.40.50.300">
    <property type="entry name" value="P-loop containing nucleotide triphosphate hydrolases"/>
    <property type="match status" value="1"/>
</dbReference>
<keyword evidence="4" id="KW-0963">Cytoplasm</keyword>
<keyword evidence="7" id="KW-0067">ATP-binding</keyword>
<feature type="domain" description="RecF/RecN/SMC N-terminal" evidence="9">
    <location>
        <begin position="3"/>
        <end position="324"/>
    </location>
</feature>
<dbReference type="PANTHER" id="PTHR32182:SF0">
    <property type="entry name" value="DNA REPLICATION AND REPAIR PROTEIN RECF"/>
    <property type="match status" value="1"/>
</dbReference>
<dbReference type="SUPFAM" id="SSF52540">
    <property type="entry name" value="P-loop containing nucleoside triphosphate hydrolases"/>
    <property type="match status" value="1"/>
</dbReference>
<evidence type="ECO:0000256" key="3">
    <source>
        <dbReference type="ARBA" id="ARBA00020170"/>
    </source>
</evidence>
<comment type="similarity">
    <text evidence="2">Belongs to the RecF family.</text>
</comment>
<evidence type="ECO:0000313" key="10">
    <source>
        <dbReference type="EMBL" id="CAB4552100.1"/>
    </source>
</evidence>
<dbReference type="Pfam" id="PF02463">
    <property type="entry name" value="SMC_N"/>
    <property type="match status" value="1"/>
</dbReference>
<evidence type="ECO:0000256" key="4">
    <source>
        <dbReference type="ARBA" id="ARBA00022490"/>
    </source>
</evidence>
<dbReference type="PANTHER" id="PTHR32182">
    <property type="entry name" value="DNA REPLICATION AND REPAIR PROTEIN RECF"/>
    <property type="match status" value="1"/>
</dbReference>
<dbReference type="PROSITE" id="PS00618">
    <property type="entry name" value="RECF_2"/>
    <property type="match status" value="1"/>
</dbReference>
<dbReference type="GO" id="GO:0006260">
    <property type="term" value="P:DNA replication"/>
    <property type="evidence" value="ECO:0007669"/>
    <property type="project" value="UniProtKB-KW"/>
</dbReference>
<sequence>MIVTRLELVDYRNYTTASFRLTAGTTAVVGDNGQGKTNFAEALGYLSTLDSFRGAPTDALVRIGADTAIIRATVLQDDGREVLVEAELSRTGRSRVLVNRQRLPRTRDLLGVVRVTVFSPDDLALVKEGPAERRRFLDDTLVSLALRYDAMRLELDRIVKQRNTLLKQANGRLDETLGITLDVWDAKLAEVGDQFGHARAVLVAKLGPMVQEAYEHLAGVATPVELRYEPGWRSRGLAAALAEARADDVRRAQSTVGPHRDDVELIVNGMPARTHASQGEQRTLALALRLGAHRLVTERTGSAPVLILDDVLSELDAGRATALLGHLPVGQVVLTTASALPEAATPDATVRIVAGSVSQPGGTVIDDDHPTQ</sequence>
<dbReference type="NCBIfam" id="TIGR00611">
    <property type="entry name" value="recf"/>
    <property type="match status" value="1"/>
</dbReference>
<comment type="subcellular location">
    <subcellularLocation>
        <location evidence="1">Cytoplasm</location>
    </subcellularLocation>
</comment>
<evidence type="ECO:0000256" key="1">
    <source>
        <dbReference type="ARBA" id="ARBA00004496"/>
    </source>
</evidence>
<dbReference type="HAMAP" id="MF_00365">
    <property type="entry name" value="RecF"/>
    <property type="match status" value="1"/>
</dbReference>
<dbReference type="GO" id="GO:0003697">
    <property type="term" value="F:single-stranded DNA binding"/>
    <property type="evidence" value="ECO:0007669"/>
    <property type="project" value="InterPro"/>
</dbReference>
<accession>A0A6J6CKP6</accession>
<dbReference type="PROSITE" id="PS00617">
    <property type="entry name" value="RECF_1"/>
    <property type="match status" value="1"/>
</dbReference>
<dbReference type="AlphaFoldDB" id="A0A6J6CKP6"/>
<dbReference type="GO" id="GO:0000731">
    <property type="term" value="P:DNA synthesis involved in DNA repair"/>
    <property type="evidence" value="ECO:0007669"/>
    <property type="project" value="TreeGrafter"/>
</dbReference>
<evidence type="ECO:0000256" key="7">
    <source>
        <dbReference type="ARBA" id="ARBA00022840"/>
    </source>
</evidence>
<dbReference type="InterPro" id="IPR042174">
    <property type="entry name" value="RecF_2"/>
</dbReference>
<gene>
    <name evidence="10" type="ORF">UFOPK1493_01141</name>
</gene>
<dbReference type="InterPro" id="IPR018078">
    <property type="entry name" value="DNA-binding_RecF_CS"/>
</dbReference>
<dbReference type="EMBL" id="CAEZSR010000031">
    <property type="protein sequence ID" value="CAB4552100.1"/>
    <property type="molecule type" value="Genomic_DNA"/>
</dbReference>
<keyword evidence="5" id="KW-0235">DNA replication</keyword>
<dbReference type="GO" id="GO:0005524">
    <property type="term" value="F:ATP binding"/>
    <property type="evidence" value="ECO:0007669"/>
    <property type="project" value="UniProtKB-KW"/>
</dbReference>
<evidence type="ECO:0000259" key="9">
    <source>
        <dbReference type="Pfam" id="PF02463"/>
    </source>
</evidence>
<dbReference type="InterPro" id="IPR003395">
    <property type="entry name" value="RecF/RecN/SMC_N"/>
</dbReference>
<organism evidence="10">
    <name type="scientific">freshwater metagenome</name>
    <dbReference type="NCBI Taxonomy" id="449393"/>
    <lineage>
        <taxon>unclassified sequences</taxon>
        <taxon>metagenomes</taxon>
        <taxon>ecological metagenomes</taxon>
    </lineage>
</organism>